<keyword evidence="3" id="KW-0238">DNA-binding</keyword>
<dbReference type="FunFam" id="1.10.10.10:FF:000001">
    <property type="entry name" value="LysR family transcriptional regulator"/>
    <property type="match status" value="1"/>
</dbReference>
<dbReference type="InterPro" id="IPR036390">
    <property type="entry name" value="WH_DNA-bd_sf"/>
</dbReference>
<comment type="similarity">
    <text evidence="1">Belongs to the LysR transcriptional regulatory family.</text>
</comment>
<dbReference type="PRINTS" id="PR00039">
    <property type="entry name" value="HTHLYSR"/>
</dbReference>
<dbReference type="Pfam" id="PF00126">
    <property type="entry name" value="HTH_1"/>
    <property type="match status" value="1"/>
</dbReference>
<name>A0A1C2E762_9HYPH</name>
<evidence type="ECO:0000259" key="5">
    <source>
        <dbReference type="PROSITE" id="PS50931"/>
    </source>
</evidence>
<evidence type="ECO:0000313" key="7">
    <source>
        <dbReference type="Proteomes" id="UP000094412"/>
    </source>
</evidence>
<reference evidence="6 7" key="1">
    <citation type="submission" date="2016-08" db="EMBL/GenBank/DDBJ databases">
        <title>Whole genome sequence of Mesorhizobium sp. strain UASWS1009 isolated from industrial sewage.</title>
        <authorList>
            <person name="Crovadore J."/>
            <person name="Calmin G."/>
            <person name="Chablais R."/>
            <person name="Cochard B."/>
            <person name="Lefort F."/>
        </authorList>
    </citation>
    <scope>NUCLEOTIDE SEQUENCE [LARGE SCALE GENOMIC DNA]</scope>
    <source>
        <strain evidence="6 7">UASWS1009</strain>
    </source>
</reference>
<evidence type="ECO:0000313" key="6">
    <source>
        <dbReference type="EMBL" id="OCX22841.1"/>
    </source>
</evidence>
<keyword evidence="7" id="KW-1185">Reference proteome</keyword>
<keyword evidence="2" id="KW-0805">Transcription regulation</keyword>
<accession>A0A1C2E762</accession>
<dbReference type="STRING" id="1566387.QV13_05180"/>
<evidence type="ECO:0000256" key="4">
    <source>
        <dbReference type="ARBA" id="ARBA00023163"/>
    </source>
</evidence>
<dbReference type="RefSeq" id="WP_065996842.1">
    <property type="nucleotide sequence ID" value="NZ_MDEO01000026.1"/>
</dbReference>
<dbReference type="InterPro" id="IPR005119">
    <property type="entry name" value="LysR_subst-bd"/>
</dbReference>
<evidence type="ECO:0000256" key="2">
    <source>
        <dbReference type="ARBA" id="ARBA00023015"/>
    </source>
</evidence>
<keyword evidence="4" id="KW-0804">Transcription</keyword>
<dbReference type="AlphaFoldDB" id="A0A1C2E762"/>
<organism evidence="6 7">
    <name type="scientific">Mesorhizobium hungaricum</name>
    <dbReference type="NCBI Taxonomy" id="1566387"/>
    <lineage>
        <taxon>Bacteria</taxon>
        <taxon>Pseudomonadati</taxon>
        <taxon>Pseudomonadota</taxon>
        <taxon>Alphaproteobacteria</taxon>
        <taxon>Hyphomicrobiales</taxon>
        <taxon>Phyllobacteriaceae</taxon>
        <taxon>Mesorhizobium</taxon>
    </lineage>
</organism>
<feature type="domain" description="HTH lysR-type" evidence="5">
    <location>
        <begin position="1"/>
        <end position="58"/>
    </location>
</feature>
<dbReference type="GO" id="GO:0003700">
    <property type="term" value="F:DNA-binding transcription factor activity"/>
    <property type="evidence" value="ECO:0007669"/>
    <property type="project" value="InterPro"/>
</dbReference>
<dbReference type="SUPFAM" id="SSF46785">
    <property type="entry name" value="Winged helix' DNA-binding domain"/>
    <property type="match status" value="1"/>
</dbReference>
<comment type="caution">
    <text evidence="6">The sequence shown here is derived from an EMBL/GenBank/DDBJ whole genome shotgun (WGS) entry which is preliminary data.</text>
</comment>
<dbReference type="InterPro" id="IPR000847">
    <property type="entry name" value="LysR_HTH_N"/>
</dbReference>
<dbReference type="CDD" id="cd08420">
    <property type="entry name" value="PBP2_CysL_like"/>
    <property type="match status" value="1"/>
</dbReference>
<evidence type="ECO:0000256" key="3">
    <source>
        <dbReference type="ARBA" id="ARBA00023125"/>
    </source>
</evidence>
<dbReference type="SUPFAM" id="SSF53850">
    <property type="entry name" value="Periplasmic binding protein-like II"/>
    <property type="match status" value="1"/>
</dbReference>
<protein>
    <submittedName>
        <fullName evidence="6">LysR family transcriptional regulator</fullName>
    </submittedName>
</protein>
<dbReference type="OrthoDB" id="9808620at2"/>
<dbReference type="Gene3D" id="1.10.10.10">
    <property type="entry name" value="Winged helix-like DNA-binding domain superfamily/Winged helix DNA-binding domain"/>
    <property type="match status" value="1"/>
</dbReference>
<gene>
    <name evidence="6" type="ORF">QV13_05180</name>
</gene>
<dbReference type="InterPro" id="IPR036388">
    <property type="entry name" value="WH-like_DNA-bd_sf"/>
</dbReference>
<dbReference type="GO" id="GO:0000976">
    <property type="term" value="F:transcription cis-regulatory region binding"/>
    <property type="evidence" value="ECO:0007669"/>
    <property type="project" value="TreeGrafter"/>
</dbReference>
<dbReference type="PANTHER" id="PTHR30126:SF39">
    <property type="entry name" value="HTH-TYPE TRANSCRIPTIONAL REGULATOR CYSL"/>
    <property type="match status" value="1"/>
</dbReference>
<proteinExistence type="inferred from homology"/>
<dbReference type="Pfam" id="PF03466">
    <property type="entry name" value="LysR_substrate"/>
    <property type="match status" value="1"/>
</dbReference>
<dbReference type="PROSITE" id="PS50931">
    <property type="entry name" value="HTH_LYSR"/>
    <property type="match status" value="1"/>
</dbReference>
<evidence type="ECO:0000256" key="1">
    <source>
        <dbReference type="ARBA" id="ARBA00009437"/>
    </source>
</evidence>
<dbReference type="Gene3D" id="3.40.190.290">
    <property type="match status" value="1"/>
</dbReference>
<dbReference type="EMBL" id="MDEO01000026">
    <property type="protein sequence ID" value="OCX22841.1"/>
    <property type="molecule type" value="Genomic_DNA"/>
</dbReference>
<dbReference type="PANTHER" id="PTHR30126">
    <property type="entry name" value="HTH-TYPE TRANSCRIPTIONAL REGULATOR"/>
    <property type="match status" value="1"/>
</dbReference>
<sequence length="297" mass="32294">MTLEQLRIFLAVAERGHVTRAARVLNLTQSAVSAAISTLKAQHGVRLFDRIGRGIEITEAGRTFMGAAQAVMAEAETARLVLADLAQDVRGRLRIHASQTVASYWLPPFLITLHERHAGLDMALMVGNTAQVAQAVTNGAADLGFVEGDVTQNDLRRRVVARDELVFVMSPDHLLAKSRSLGALDYGRTSWVLRELGSGTRSEFEAHLSAMRLSIDDLDIALELPSNEAILAAVAGGRCISMLSRRAVEGAVSQGVVRIRSVTWAPRPERSFAVLTHPARHRTRAAEALLNLIDEAR</sequence>
<dbReference type="Proteomes" id="UP000094412">
    <property type="component" value="Unassembled WGS sequence"/>
</dbReference>